<dbReference type="AlphaFoldDB" id="A0AAX3WUT5"/>
<evidence type="ECO:0000313" key="2">
    <source>
        <dbReference type="EMBL" id="WHY51620.1"/>
    </source>
</evidence>
<sequence>MTKHYLYLMSGIQTFLGIYLFFLSMKYAFVESIMSQCFFVIIVGLFMIFSISRQGNESKLLIKKSNLLLFGYPIILVISSILIFTSIPAYTYQEATQIIENQTGNKTNKPKDYKASNGLYYIYTNEGTYIFNPWDGNFALLD</sequence>
<feature type="transmembrane region" description="Helical" evidence="1">
    <location>
        <begin position="5"/>
        <end position="22"/>
    </location>
</feature>
<feature type="transmembrane region" description="Helical" evidence="1">
    <location>
        <begin position="69"/>
        <end position="92"/>
    </location>
</feature>
<dbReference type="Proteomes" id="UP001178322">
    <property type="component" value="Chromosome"/>
</dbReference>
<organism evidence="2 3">
    <name type="scientific">Lysinibacillus pakistanensis</name>
    <dbReference type="NCBI Taxonomy" id="759811"/>
    <lineage>
        <taxon>Bacteria</taxon>
        <taxon>Bacillati</taxon>
        <taxon>Bacillota</taxon>
        <taxon>Bacilli</taxon>
        <taxon>Bacillales</taxon>
        <taxon>Bacillaceae</taxon>
        <taxon>Lysinibacillus</taxon>
    </lineage>
</organism>
<gene>
    <name evidence="2" type="ORF">QNH24_25795</name>
</gene>
<dbReference type="RefSeq" id="WP_283870143.1">
    <property type="nucleotide sequence ID" value="NZ_CP126101.1"/>
</dbReference>
<dbReference type="EMBL" id="CP126101">
    <property type="protein sequence ID" value="WHY51620.1"/>
    <property type="molecule type" value="Genomic_DNA"/>
</dbReference>
<keyword evidence="1" id="KW-1133">Transmembrane helix</keyword>
<evidence type="ECO:0008006" key="4">
    <source>
        <dbReference type="Google" id="ProtNLM"/>
    </source>
</evidence>
<reference evidence="2" key="1">
    <citation type="submission" date="2023-05" db="EMBL/GenBank/DDBJ databases">
        <title>Comparative genomics of Bacillaceae isolates and their secondary metabolite potential.</title>
        <authorList>
            <person name="Song L."/>
            <person name="Nielsen L.J."/>
            <person name="Mohite O."/>
            <person name="Xu X."/>
            <person name="Weber T."/>
            <person name="Kovacs A.T."/>
        </authorList>
    </citation>
    <scope>NUCLEOTIDE SEQUENCE</scope>
    <source>
        <strain evidence="2">LY1</strain>
    </source>
</reference>
<proteinExistence type="predicted"/>
<protein>
    <recommendedName>
        <fullName evidence="4">Maltose/maltodextrin transport system permease protein</fullName>
    </recommendedName>
</protein>
<feature type="transmembrane region" description="Helical" evidence="1">
    <location>
        <begin position="28"/>
        <end position="49"/>
    </location>
</feature>
<keyword evidence="1" id="KW-0472">Membrane</keyword>
<name>A0AAX3WUT5_9BACI</name>
<accession>A0AAX3WUT5</accession>
<evidence type="ECO:0000313" key="3">
    <source>
        <dbReference type="Proteomes" id="UP001178322"/>
    </source>
</evidence>
<evidence type="ECO:0000256" key="1">
    <source>
        <dbReference type="SAM" id="Phobius"/>
    </source>
</evidence>
<keyword evidence="1" id="KW-0812">Transmembrane</keyword>